<sequence>MSITMNKLQVKPLDAPDERRTPEKTHLDLNRLGEYTIGRMTMEPGWSWSECIKPVVQTESFRLPHVGYCVSGSLETVLDDGTRSTITAGDSYTIPPGHDAHVVGEEPWVAIEFASAEAYGVPPAK</sequence>
<feature type="region of interest" description="Disordered" evidence="1">
    <location>
        <begin position="1"/>
        <end position="23"/>
    </location>
</feature>
<proteinExistence type="predicted"/>
<accession>A0AAQ2C7K9</accession>
<dbReference type="EMBL" id="SOFY01000029">
    <property type="protein sequence ID" value="TFC49269.1"/>
    <property type="molecule type" value="Genomic_DNA"/>
</dbReference>
<evidence type="ECO:0000256" key="1">
    <source>
        <dbReference type="SAM" id="MobiDB-lite"/>
    </source>
</evidence>
<dbReference type="RefSeq" id="WP_134409764.1">
    <property type="nucleotide sequence ID" value="NZ_SOFY01000029.1"/>
</dbReference>
<dbReference type="Gene3D" id="2.60.120.10">
    <property type="entry name" value="Jelly Rolls"/>
    <property type="match status" value="1"/>
</dbReference>
<comment type="caution">
    <text evidence="2">The sequence shown here is derived from an EMBL/GenBank/DDBJ whole genome shotgun (WGS) entry which is preliminary data.</text>
</comment>
<keyword evidence="3" id="KW-1185">Reference proteome</keyword>
<dbReference type="Proteomes" id="UP000297403">
    <property type="component" value="Unassembled WGS sequence"/>
</dbReference>
<dbReference type="SUPFAM" id="SSF51182">
    <property type="entry name" value="RmlC-like cupins"/>
    <property type="match status" value="1"/>
</dbReference>
<gene>
    <name evidence="2" type="ORF">E3O49_06435</name>
</gene>
<evidence type="ECO:0000313" key="3">
    <source>
        <dbReference type="Proteomes" id="UP000297403"/>
    </source>
</evidence>
<evidence type="ECO:0000313" key="2">
    <source>
        <dbReference type="EMBL" id="TFC49269.1"/>
    </source>
</evidence>
<protein>
    <submittedName>
        <fullName evidence="2">Cupin</fullName>
    </submittedName>
</protein>
<organism evidence="2 3">
    <name type="scientific">Cryobacterium shii</name>
    <dbReference type="NCBI Taxonomy" id="1259235"/>
    <lineage>
        <taxon>Bacteria</taxon>
        <taxon>Bacillati</taxon>
        <taxon>Actinomycetota</taxon>
        <taxon>Actinomycetes</taxon>
        <taxon>Micrococcales</taxon>
        <taxon>Microbacteriaceae</taxon>
        <taxon>Cryobacterium</taxon>
    </lineage>
</organism>
<name>A0AAQ2C7K9_9MICO</name>
<dbReference type="AlphaFoldDB" id="A0AAQ2C7K9"/>
<feature type="compositionally biased region" description="Basic and acidic residues" evidence="1">
    <location>
        <begin position="14"/>
        <end position="23"/>
    </location>
</feature>
<dbReference type="CDD" id="cd06990">
    <property type="entry name" value="cupin_DUF861"/>
    <property type="match status" value="1"/>
</dbReference>
<reference evidence="2 3" key="1">
    <citation type="submission" date="2019-03" db="EMBL/GenBank/DDBJ databases">
        <title>Genomics of glacier-inhabiting Cryobacterium strains.</title>
        <authorList>
            <person name="Liu Q."/>
            <person name="Xin Y.-H."/>
        </authorList>
    </citation>
    <scope>NUCLEOTIDE SEQUENCE [LARGE SCALE GENOMIC DNA]</scope>
    <source>
        <strain evidence="3">TMT1-22</strain>
    </source>
</reference>
<dbReference type="InterPro" id="IPR014710">
    <property type="entry name" value="RmlC-like_jellyroll"/>
</dbReference>
<dbReference type="InterPro" id="IPR011051">
    <property type="entry name" value="RmlC_Cupin_sf"/>
</dbReference>